<dbReference type="SUPFAM" id="SSF56436">
    <property type="entry name" value="C-type lectin-like"/>
    <property type="match status" value="1"/>
</dbReference>
<evidence type="ECO:0000313" key="4">
    <source>
        <dbReference type="Proteomes" id="UP000735302"/>
    </source>
</evidence>
<dbReference type="InterPro" id="IPR016187">
    <property type="entry name" value="CTDL_fold"/>
</dbReference>
<dbReference type="Proteomes" id="UP000735302">
    <property type="component" value="Unassembled WGS sequence"/>
</dbReference>
<organism evidence="3 4">
    <name type="scientific">Plakobranchus ocellatus</name>
    <dbReference type="NCBI Taxonomy" id="259542"/>
    <lineage>
        <taxon>Eukaryota</taxon>
        <taxon>Metazoa</taxon>
        <taxon>Spiralia</taxon>
        <taxon>Lophotrochozoa</taxon>
        <taxon>Mollusca</taxon>
        <taxon>Gastropoda</taxon>
        <taxon>Heterobranchia</taxon>
        <taxon>Euthyneura</taxon>
        <taxon>Panpulmonata</taxon>
        <taxon>Sacoglossa</taxon>
        <taxon>Placobranchoidea</taxon>
        <taxon>Plakobranchidae</taxon>
        <taxon>Plakobranchus</taxon>
    </lineage>
</organism>
<protein>
    <recommendedName>
        <fullName evidence="2">PAN-3 domain-containing protein</fullName>
    </recommendedName>
</protein>
<evidence type="ECO:0000313" key="3">
    <source>
        <dbReference type="EMBL" id="GFN90313.1"/>
    </source>
</evidence>
<keyword evidence="4" id="KW-1185">Reference proteome</keyword>
<dbReference type="AlphaFoldDB" id="A0AAV3Z4T7"/>
<reference evidence="3 4" key="1">
    <citation type="journal article" date="2021" name="Elife">
        <title>Chloroplast acquisition without the gene transfer in kleptoplastic sea slugs, Plakobranchus ocellatus.</title>
        <authorList>
            <person name="Maeda T."/>
            <person name="Takahashi S."/>
            <person name="Yoshida T."/>
            <person name="Shimamura S."/>
            <person name="Takaki Y."/>
            <person name="Nagai Y."/>
            <person name="Toyoda A."/>
            <person name="Suzuki Y."/>
            <person name="Arimoto A."/>
            <person name="Ishii H."/>
            <person name="Satoh N."/>
            <person name="Nishiyama T."/>
            <person name="Hasebe M."/>
            <person name="Maruyama T."/>
            <person name="Minagawa J."/>
            <person name="Obokata J."/>
            <person name="Shigenobu S."/>
        </authorList>
    </citation>
    <scope>NUCLEOTIDE SEQUENCE [LARGE SCALE GENOMIC DNA]</scope>
</reference>
<dbReference type="InterPro" id="IPR006583">
    <property type="entry name" value="PAN-3_domain"/>
</dbReference>
<accession>A0AAV3Z4T7</accession>
<evidence type="ECO:0000259" key="2">
    <source>
        <dbReference type="Pfam" id="PF08277"/>
    </source>
</evidence>
<gene>
    <name evidence="3" type="ORF">PoB_001681900</name>
</gene>
<proteinExistence type="predicted"/>
<evidence type="ECO:0000256" key="1">
    <source>
        <dbReference type="SAM" id="SignalP"/>
    </source>
</evidence>
<feature type="chain" id="PRO_5043898653" description="PAN-3 domain-containing protein" evidence="1">
    <location>
        <begin position="17"/>
        <end position="224"/>
    </location>
</feature>
<dbReference type="EMBL" id="BLXT01002015">
    <property type="protein sequence ID" value="GFN90313.1"/>
    <property type="molecule type" value="Genomic_DNA"/>
</dbReference>
<feature type="domain" description="PAN-3" evidence="2">
    <location>
        <begin position="152"/>
        <end position="214"/>
    </location>
</feature>
<comment type="caution">
    <text evidence="3">The sequence shown here is derived from an EMBL/GenBank/DDBJ whole genome shotgun (WGS) entry which is preliminary data.</text>
</comment>
<dbReference type="Pfam" id="PF08277">
    <property type="entry name" value="PAN_3"/>
    <property type="match status" value="1"/>
</dbReference>
<keyword evidence="1" id="KW-0732">Signal</keyword>
<name>A0AAV3Z4T7_9GAST</name>
<feature type="signal peptide" evidence="1">
    <location>
        <begin position="1"/>
        <end position="16"/>
    </location>
</feature>
<sequence>MWTIALVAMLATRSLSHQLGMVSLALTTTQQTASKGNKLCQDLGYDGLGILSTPEAYAYALTISKHKRLAERAGFYIGLRRLLNPERTVWDDGSTPATDLPLDNDDDSIGRVSRVGTFRMVDGNDEKYALCGNYDSLTMMETFGTTVHGREPANTSFKLSESTASSYMKCVVMCSQETLCRLADFKADISTCTLFGPGTLNTTENAASTTFIRVSFEEVKEEYV</sequence>